<gene>
    <name evidence="3" type="ORF">A4G23_05102</name>
</gene>
<proteinExistence type="predicted"/>
<feature type="transmembrane region" description="Helical" evidence="1">
    <location>
        <begin position="35"/>
        <end position="59"/>
    </location>
</feature>
<dbReference type="Proteomes" id="UP000095349">
    <property type="component" value="Chromosome"/>
</dbReference>
<dbReference type="InterPro" id="IPR018649">
    <property type="entry name" value="SHOCT"/>
</dbReference>
<evidence type="ECO:0000256" key="1">
    <source>
        <dbReference type="SAM" id="Phobius"/>
    </source>
</evidence>
<dbReference type="PATRIC" id="fig|285473.5.peg.5376"/>
<dbReference type="KEGG" id="srn:A4G23_05102"/>
<reference evidence="3 4" key="1">
    <citation type="submission" date="2016-09" db="EMBL/GenBank/DDBJ databases">
        <title>Streptomyces rubrolavendulae MJM4426 Genome sequencing and assembly.</title>
        <authorList>
            <person name="Kim J.-G."/>
        </authorList>
    </citation>
    <scope>NUCLEOTIDE SEQUENCE [LARGE SCALE GENOMIC DNA]</scope>
    <source>
        <strain evidence="3 4">MJM4426</strain>
    </source>
</reference>
<organism evidence="3 4">
    <name type="scientific">Streptomyces rubrolavendulae</name>
    <dbReference type="NCBI Taxonomy" id="285473"/>
    <lineage>
        <taxon>Bacteria</taxon>
        <taxon>Bacillati</taxon>
        <taxon>Actinomycetota</taxon>
        <taxon>Actinomycetes</taxon>
        <taxon>Kitasatosporales</taxon>
        <taxon>Streptomycetaceae</taxon>
        <taxon>Streptomyces</taxon>
    </lineage>
</organism>
<keyword evidence="1" id="KW-0472">Membrane</keyword>
<dbReference type="STRING" id="285473.A4G23_05102"/>
<dbReference type="AlphaFoldDB" id="A0A1D8G9V7"/>
<dbReference type="Pfam" id="PF09851">
    <property type="entry name" value="SHOCT"/>
    <property type="match status" value="1"/>
</dbReference>
<name>A0A1D8G9V7_9ACTN</name>
<accession>A0A1D8G9V7</accession>
<evidence type="ECO:0000259" key="2">
    <source>
        <dbReference type="Pfam" id="PF09851"/>
    </source>
</evidence>
<evidence type="ECO:0000313" key="3">
    <source>
        <dbReference type="EMBL" id="AOT62208.1"/>
    </source>
</evidence>
<keyword evidence="4" id="KW-1185">Reference proteome</keyword>
<sequence length="111" mass="12366">MAGTEPIGWGRAQPSRTTGDVIAMMFWYDHDVSGWGWFAMSFGMIAFWVLIITVAVLALRTVSRSSDRPPGPAGSWPEQVLAERFARGEIDEEEYQKRLHALRASGRPGGR</sequence>
<protein>
    <recommendedName>
        <fullName evidence="2">SHOCT domain-containing protein</fullName>
    </recommendedName>
</protein>
<keyword evidence="1" id="KW-1133">Transmembrane helix</keyword>
<feature type="domain" description="SHOCT" evidence="2">
    <location>
        <begin position="78"/>
        <end position="102"/>
    </location>
</feature>
<evidence type="ECO:0000313" key="4">
    <source>
        <dbReference type="Proteomes" id="UP000095349"/>
    </source>
</evidence>
<dbReference type="EMBL" id="CP017316">
    <property type="protein sequence ID" value="AOT62208.1"/>
    <property type="molecule type" value="Genomic_DNA"/>
</dbReference>
<keyword evidence="1" id="KW-0812">Transmembrane</keyword>